<evidence type="ECO:0000313" key="4">
    <source>
        <dbReference type="EMBL" id="TCW32375.1"/>
    </source>
</evidence>
<dbReference type="SUPFAM" id="SSF52540">
    <property type="entry name" value="P-loop containing nucleoside triphosphate hydrolases"/>
    <property type="match status" value="2"/>
</dbReference>
<dbReference type="PANTHER" id="PTHR45766:SF5">
    <property type="entry name" value="SNF2 DOMAIN-CONTAINING PROTEIN _ HELICASE DOMAIN-CONTAINING PROTEIN _ HNH ENDONUCLEASE DOMAIN-CONTAINING PROTEIN"/>
    <property type="match status" value="1"/>
</dbReference>
<evidence type="ECO:0000256" key="1">
    <source>
        <dbReference type="ARBA" id="ARBA00022801"/>
    </source>
</evidence>
<organism evidence="4 5">
    <name type="scientific">Gulbenkiania mobilis</name>
    <dbReference type="NCBI Taxonomy" id="397457"/>
    <lineage>
        <taxon>Bacteria</taxon>
        <taxon>Pseudomonadati</taxon>
        <taxon>Pseudomonadota</taxon>
        <taxon>Betaproteobacteria</taxon>
        <taxon>Neisseriales</taxon>
        <taxon>Chromobacteriaceae</taxon>
        <taxon>Gulbenkiania</taxon>
    </lineage>
</organism>
<evidence type="ECO:0000259" key="2">
    <source>
        <dbReference type="PROSITE" id="PS51192"/>
    </source>
</evidence>
<dbReference type="RefSeq" id="WP_207913793.1">
    <property type="nucleotide sequence ID" value="NZ_SMDA01000003.1"/>
</dbReference>
<dbReference type="SMART" id="SM00490">
    <property type="entry name" value="HELICc"/>
    <property type="match status" value="1"/>
</dbReference>
<keyword evidence="1" id="KW-0378">Hydrolase</keyword>
<dbReference type="InterPro" id="IPR049730">
    <property type="entry name" value="SNF2/RAD54-like_C"/>
</dbReference>
<proteinExistence type="predicted"/>
<dbReference type="InterPro" id="IPR014001">
    <property type="entry name" value="Helicase_ATP-bd"/>
</dbReference>
<keyword evidence="5" id="KW-1185">Reference proteome</keyword>
<dbReference type="PROSITE" id="PS51194">
    <property type="entry name" value="HELICASE_CTER"/>
    <property type="match status" value="1"/>
</dbReference>
<dbReference type="PROSITE" id="PS51192">
    <property type="entry name" value="HELICASE_ATP_BIND_1"/>
    <property type="match status" value="1"/>
</dbReference>
<dbReference type="InterPro" id="IPR038718">
    <property type="entry name" value="SNF2-like_sf"/>
</dbReference>
<accession>A0ABY2D1H7</accession>
<reference evidence="4 5" key="1">
    <citation type="submission" date="2019-03" db="EMBL/GenBank/DDBJ databases">
        <title>Genomic Encyclopedia of Type Strains, Phase IV (KMG-IV): sequencing the most valuable type-strain genomes for metagenomic binning, comparative biology and taxonomic classification.</title>
        <authorList>
            <person name="Goeker M."/>
        </authorList>
    </citation>
    <scope>NUCLEOTIDE SEQUENCE [LARGE SCALE GENOMIC DNA]</scope>
    <source>
        <strain evidence="4 5">DSM 18507</strain>
    </source>
</reference>
<dbReference type="EMBL" id="SMDA01000003">
    <property type="protein sequence ID" value="TCW32375.1"/>
    <property type="molecule type" value="Genomic_DNA"/>
</dbReference>
<sequence>MLVFDYRERDRRAVVYWDEADAKSAWVGIAKDMLISSTKESSAEGATAVSVPWWSFLALRPEILDLIKGFRLKSNEHFQITEAATAHLGAAHQRAIGYDQATNAVRLSDEELAEKLKAAGFVRNLTPQQTRNVKLLGALPAGATFSVPGAGKTTEALATFACRAQPEDRLLVIAPKNAFAAWDEQLDSCLPGMGAFVRLRKGDKIPGQLRADPRFMIIGYQQLARVREAISEHLAGRRVHVFLDESHRIKGRNNISTDAVLGFSHLPVSKLVMSGTPMPQAPSDLLPQFNFLFPEIKAAEENVIDLVKPIYVRTNKTELGLPPVTRLRKTLTMDPLQARLYELMKSEVAREAANALSQTGKQRFRHLGRSVARILQFVSNTALLAEEITFAHSKELAQAISEGRGPKLRYVMKRARSLAREGKKVLIWSSFVKNVEFLAEKLQDLGAVFIHGGVDAGDEDDDETREGKIRLFHDDPGVMVMVANPAAAGEGISLHTVCHHAIYLDRNFNAAQYLQSEDRIHRLGLSQNQQTTIEIVECAGTVDETVRQRLEFKVAQMADALNDSGLKIAPVPMDPDEEDEDFGGTGLDEGDVRALLASLGGGI</sequence>
<dbReference type="CDD" id="cd18793">
    <property type="entry name" value="SF2_C_SNF"/>
    <property type="match status" value="1"/>
</dbReference>
<feature type="domain" description="Helicase C-terminal" evidence="3">
    <location>
        <begin position="407"/>
        <end position="565"/>
    </location>
</feature>
<comment type="caution">
    <text evidence="4">The sequence shown here is derived from an EMBL/GenBank/DDBJ whole genome shotgun (WGS) entry which is preliminary data.</text>
</comment>
<dbReference type="InterPro" id="IPR027417">
    <property type="entry name" value="P-loop_NTPase"/>
</dbReference>
<dbReference type="Pfam" id="PF00271">
    <property type="entry name" value="Helicase_C"/>
    <property type="match status" value="1"/>
</dbReference>
<feature type="domain" description="Helicase ATP-binding" evidence="2">
    <location>
        <begin position="133"/>
        <end position="295"/>
    </location>
</feature>
<dbReference type="Gene3D" id="3.40.50.300">
    <property type="entry name" value="P-loop containing nucleotide triphosphate hydrolases"/>
    <property type="match status" value="1"/>
</dbReference>
<dbReference type="Proteomes" id="UP000294801">
    <property type="component" value="Unassembled WGS sequence"/>
</dbReference>
<dbReference type="Pfam" id="PF00176">
    <property type="entry name" value="SNF2-rel_dom"/>
    <property type="match status" value="1"/>
</dbReference>
<evidence type="ECO:0000259" key="3">
    <source>
        <dbReference type="PROSITE" id="PS51194"/>
    </source>
</evidence>
<evidence type="ECO:0000313" key="5">
    <source>
        <dbReference type="Proteomes" id="UP000294801"/>
    </source>
</evidence>
<dbReference type="Gene3D" id="3.40.50.10810">
    <property type="entry name" value="Tandem AAA-ATPase domain"/>
    <property type="match status" value="1"/>
</dbReference>
<name>A0ABY2D1H7_GULMO</name>
<protein>
    <submittedName>
        <fullName evidence="4">Helicase-like protein</fullName>
    </submittedName>
</protein>
<dbReference type="PANTHER" id="PTHR45766">
    <property type="entry name" value="DNA ANNEALING HELICASE AND ENDONUCLEASE ZRANB3 FAMILY MEMBER"/>
    <property type="match status" value="1"/>
</dbReference>
<dbReference type="InterPro" id="IPR000330">
    <property type="entry name" value="SNF2_N"/>
</dbReference>
<gene>
    <name evidence="4" type="ORF">EV669_103291</name>
</gene>
<dbReference type="InterPro" id="IPR001650">
    <property type="entry name" value="Helicase_C-like"/>
</dbReference>